<dbReference type="EMBL" id="JAGYPG010000003">
    <property type="protein sequence ID" value="MBS4196777.1"/>
    <property type="molecule type" value="Genomic_DNA"/>
</dbReference>
<name>A0A942TIM5_9BACI</name>
<dbReference type="AlphaFoldDB" id="A0A942TIM5"/>
<gene>
    <name evidence="1" type="ORF">KHA97_17135</name>
</gene>
<dbReference type="Proteomes" id="UP000681414">
    <property type="component" value="Unassembled WGS sequence"/>
</dbReference>
<organism evidence="1 2">
    <name type="scientific">Lederbergia citri</name>
    <dbReference type="NCBI Taxonomy" id="2833580"/>
    <lineage>
        <taxon>Bacteria</taxon>
        <taxon>Bacillati</taxon>
        <taxon>Bacillota</taxon>
        <taxon>Bacilli</taxon>
        <taxon>Bacillales</taxon>
        <taxon>Bacillaceae</taxon>
        <taxon>Lederbergia</taxon>
    </lineage>
</organism>
<evidence type="ECO:0000313" key="2">
    <source>
        <dbReference type="Proteomes" id="UP000681414"/>
    </source>
</evidence>
<sequence>MNFTPKQRAVLLELTSEWQTPIQIADWIPEAGGNPSYVNETLKDLMSEGLVQANPTVFGLYRLTKDGMDIKTLELDKNQ</sequence>
<protein>
    <submittedName>
        <fullName evidence="1">Uncharacterized protein</fullName>
    </submittedName>
</protein>
<dbReference type="RefSeq" id="WP_213125994.1">
    <property type="nucleotide sequence ID" value="NZ_JAGYPG010000003.1"/>
</dbReference>
<keyword evidence="2" id="KW-1185">Reference proteome</keyword>
<proteinExistence type="predicted"/>
<dbReference type="SUPFAM" id="SSF46785">
    <property type="entry name" value="Winged helix' DNA-binding domain"/>
    <property type="match status" value="1"/>
</dbReference>
<dbReference type="InterPro" id="IPR036390">
    <property type="entry name" value="WH_DNA-bd_sf"/>
</dbReference>
<comment type="caution">
    <text evidence="1">The sequence shown here is derived from an EMBL/GenBank/DDBJ whole genome shotgun (WGS) entry which is preliminary data.</text>
</comment>
<evidence type="ECO:0000313" key="1">
    <source>
        <dbReference type="EMBL" id="MBS4196777.1"/>
    </source>
</evidence>
<accession>A0A942TIM5</accession>
<reference evidence="1 2" key="1">
    <citation type="submission" date="2021-05" db="EMBL/GenBank/DDBJ databases">
        <title>Novel Bacillus species.</title>
        <authorList>
            <person name="Liu G."/>
        </authorList>
    </citation>
    <scope>NUCLEOTIDE SEQUENCE [LARGE SCALE GENOMIC DNA]</scope>
    <source>
        <strain evidence="2">FJAT-49780</strain>
    </source>
</reference>